<gene>
    <name evidence="1" type="ORF">UFOPK2658_01468</name>
    <name evidence="2" type="ORF">UFOPK2880_00415</name>
    <name evidence="3" type="ORF">UFOPK3304_00590</name>
    <name evidence="4" type="ORF">UFOPK4134_01905</name>
</gene>
<reference evidence="1" key="1">
    <citation type="submission" date="2020-05" db="EMBL/GenBank/DDBJ databases">
        <authorList>
            <person name="Chiriac C."/>
            <person name="Salcher M."/>
            <person name="Ghai R."/>
            <person name="Kavagutti S V."/>
        </authorList>
    </citation>
    <scope>NUCLEOTIDE SEQUENCE</scope>
</reference>
<evidence type="ECO:0000313" key="4">
    <source>
        <dbReference type="EMBL" id="CAB5038411.1"/>
    </source>
</evidence>
<dbReference type="AlphaFoldDB" id="A0A6J6RXN9"/>
<evidence type="ECO:0000313" key="3">
    <source>
        <dbReference type="EMBL" id="CAB4863442.1"/>
    </source>
</evidence>
<dbReference type="EMBL" id="CAEZYH010000078">
    <property type="protein sequence ID" value="CAB4727251.1"/>
    <property type="molecule type" value="Genomic_DNA"/>
</dbReference>
<sequence>MMLDVRNIIDGQVWPRNVHDFGGDVTDILMEQLEGCDPATIADAMQQLFLLFADEDLIIRSYAVLAISNIKKLVDESLIHSALELSASSLKVAPAPIWQISHSTLWDEAIFRLSIG</sequence>
<dbReference type="EMBL" id="CAEZZP010000015">
    <property type="protein sequence ID" value="CAB4765236.1"/>
    <property type="molecule type" value="Genomic_DNA"/>
</dbReference>
<protein>
    <submittedName>
        <fullName evidence="1">Unannotated protein</fullName>
    </submittedName>
</protein>
<dbReference type="EMBL" id="CAFBLJ010000021">
    <property type="protein sequence ID" value="CAB4863442.1"/>
    <property type="molecule type" value="Genomic_DNA"/>
</dbReference>
<proteinExistence type="predicted"/>
<organism evidence="1">
    <name type="scientific">freshwater metagenome</name>
    <dbReference type="NCBI Taxonomy" id="449393"/>
    <lineage>
        <taxon>unclassified sequences</taxon>
        <taxon>metagenomes</taxon>
        <taxon>ecological metagenomes</taxon>
    </lineage>
</organism>
<evidence type="ECO:0000313" key="1">
    <source>
        <dbReference type="EMBL" id="CAB4727251.1"/>
    </source>
</evidence>
<name>A0A6J6RXN9_9ZZZZ</name>
<evidence type="ECO:0000313" key="2">
    <source>
        <dbReference type="EMBL" id="CAB4765236.1"/>
    </source>
</evidence>
<dbReference type="EMBL" id="CAFBPS010000250">
    <property type="protein sequence ID" value="CAB5038411.1"/>
    <property type="molecule type" value="Genomic_DNA"/>
</dbReference>
<accession>A0A6J6RXN9</accession>